<sequence length="81" mass="8934">MKLRTRGFSSAIGTRRLASVNPGVTVQKRCAHVGSIDKALHARFFDCYREDVLADELSPGAHALRYARASARLKCRVGIHP</sequence>
<protein>
    <submittedName>
        <fullName evidence="1">Uncharacterized protein</fullName>
    </submittedName>
</protein>
<evidence type="ECO:0000313" key="1">
    <source>
        <dbReference type="EMBL" id="CAB3797544.1"/>
    </source>
</evidence>
<gene>
    <name evidence="1" type="ORF">LMG28614_04593</name>
</gene>
<organism evidence="1 2">
    <name type="scientific">Paraburkholderia ultramafica</name>
    <dbReference type="NCBI Taxonomy" id="1544867"/>
    <lineage>
        <taxon>Bacteria</taxon>
        <taxon>Pseudomonadati</taxon>
        <taxon>Pseudomonadota</taxon>
        <taxon>Betaproteobacteria</taxon>
        <taxon>Burkholderiales</taxon>
        <taxon>Burkholderiaceae</taxon>
        <taxon>Paraburkholderia</taxon>
    </lineage>
</organism>
<reference evidence="1 2" key="1">
    <citation type="submission" date="2020-04" db="EMBL/GenBank/DDBJ databases">
        <authorList>
            <person name="De Canck E."/>
        </authorList>
    </citation>
    <scope>NUCLEOTIDE SEQUENCE [LARGE SCALE GENOMIC DNA]</scope>
    <source>
        <strain evidence="1 2">LMG 28614</strain>
    </source>
</reference>
<accession>A0A6S7D6N3</accession>
<proteinExistence type="predicted"/>
<keyword evidence="2" id="KW-1185">Reference proteome</keyword>
<evidence type="ECO:0000313" key="2">
    <source>
        <dbReference type="Proteomes" id="UP000494365"/>
    </source>
</evidence>
<dbReference type="AlphaFoldDB" id="A0A6S7D6N3"/>
<dbReference type="EMBL" id="CADIKK010000022">
    <property type="protein sequence ID" value="CAB3797544.1"/>
    <property type="molecule type" value="Genomic_DNA"/>
</dbReference>
<dbReference type="RefSeq" id="WP_175151588.1">
    <property type="nucleotide sequence ID" value="NZ_CADIKK010000022.1"/>
</dbReference>
<dbReference type="Proteomes" id="UP000494365">
    <property type="component" value="Unassembled WGS sequence"/>
</dbReference>
<name>A0A6S7D6N3_9BURK</name>